<gene>
    <name evidence="1" type="ORF">H4683_000987</name>
</gene>
<comment type="caution">
    <text evidence="1">The sequence shown here is derived from an EMBL/GenBank/DDBJ whole genome shotgun (WGS) entry which is preliminary data.</text>
</comment>
<protein>
    <recommendedName>
        <fullName evidence="3">Peptidase A2 domain-containing protein</fullName>
    </recommendedName>
</protein>
<evidence type="ECO:0008006" key="3">
    <source>
        <dbReference type="Google" id="ProtNLM"/>
    </source>
</evidence>
<dbReference type="EMBL" id="JADBEL010000003">
    <property type="protein sequence ID" value="MBE1553913.1"/>
    <property type="molecule type" value="Genomic_DNA"/>
</dbReference>
<dbReference type="RefSeq" id="WP_192597707.1">
    <property type="nucleotide sequence ID" value="NZ_JADBEL010000003.1"/>
</dbReference>
<proteinExistence type="predicted"/>
<evidence type="ECO:0000313" key="1">
    <source>
        <dbReference type="EMBL" id="MBE1553913.1"/>
    </source>
</evidence>
<dbReference type="Proteomes" id="UP000658225">
    <property type="component" value="Unassembled WGS sequence"/>
</dbReference>
<name>A0A927MFY0_9BACL</name>
<organism evidence="1 2">
    <name type="scientific">Sporosarcina limicola</name>
    <dbReference type="NCBI Taxonomy" id="34101"/>
    <lineage>
        <taxon>Bacteria</taxon>
        <taxon>Bacillati</taxon>
        <taxon>Bacillota</taxon>
        <taxon>Bacilli</taxon>
        <taxon>Bacillales</taxon>
        <taxon>Caryophanaceae</taxon>
        <taxon>Sporosarcina</taxon>
    </lineage>
</organism>
<dbReference type="InterPro" id="IPR021109">
    <property type="entry name" value="Peptidase_aspartic_dom_sf"/>
</dbReference>
<evidence type="ECO:0000313" key="2">
    <source>
        <dbReference type="Proteomes" id="UP000658225"/>
    </source>
</evidence>
<accession>A0A927MFY0</accession>
<dbReference type="Gene3D" id="2.40.70.10">
    <property type="entry name" value="Acid Proteases"/>
    <property type="match status" value="1"/>
</dbReference>
<reference evidence="1" key="1">
    <citation type="submission" date="2020-10" db="EMBL/GenBank/DDBJ databases">
        <title>Genomic Encyclopedia of Type Strains, Phase IV (KMG-IV): sequencing the most valuable type-strain genomes for metagenomic binning, comparative biology and taxonomic classification.</title>
        <authorList>
            <person name="Goeker M."/>
        </authorList>
    </citation>
    <scope>NUCLEOTIDE SEQUENCE</scope>
    <source>
        <strain evidence="1">DSM 13886</strain>
    </source>
</reference>
<sequence>MININEISGLPFVQVTVIFKGRSLHLNRVLIDTGSARTIFNVNSGSTPKHVLDFSTTETLSLHSSKIGCLLLLSTVESTKYRYFLYSFSCQEQTLVLSLNSLEEINIRPEANDVTHTIYGIGGTEFVYSKHIDQIYLTRDISISNFLVELGSMDYGLEIDGIIGYDFMKEIGVVIDLHKMNMHL</sequence>
<keyword evidence="2" id="KW-1185">Reference proteome</keyword>
<dbReference type="AlphaFoldDB" id="A0A927MFY0"/>